<dbReference type="InterPro" id="IPR048015">
    <property type="entry name" value="NTP-PPase_MazG-like_N"/>
</dbReference>
<dbReference type="SUPFAM" id="SSF101386">
    <property type="entry name" value="all-alpha NTP pyrophosphatases"/>
    <property type="match status" value="1"/>
</dbReference>
<dbReference type="GO" id="GO:0032259">
    <property type="term" value="P:methylation"/>
    <property type="evidence" value="ECO:0007669"/>
    <property type="project" value="UniProtKB-KW"/>
</dbReference>
<protein>
    <submittedName>
        <fullName evidence="3">Tetrapyrrole methylase family protein/MazG family protein</fullName>
    </submittedName>
</protein>
<dbReference type="RefSeq" id="WP_106191192.1">
    <property type="nucleotide sequence ID" value="NZ_PVTO01000003.1"/>
</dbReference>
<evidence type="ECO:0000259" key="2">
    <source>
        <dbReference type="Pfam" id="PF03819"/>
    </source>
</evidence>
<proteinExistence type="predicted"/>
<dbReference type="EMBL" id="PVTO01000003">
    <property type="protein sequence ID" value="PRY83735.1"/>
    <property type="molecule type" value="Genomic_DNA"/>
</dbReference>
<reference evidence="3 4" key="1">
    <citation type="submission" date="2018-03" db="EMBL/GenBank/DDBJ databases">
        <title>Genomic Encyclopedia of Archaeal and Bacterial Type Strains, Phase II (KMG-II): from individual species to whole genera.</title>
        <authorList>
            <person name="Goeker M."/>
        </authorList>
    </citation>
    <scope>NUCLEOTIDE SEQUENCE [LARGE SCALE GENOMIC DNA]</scope>
    <source>
        <strain evidence="3 4">DSM 13175</strain>
    </source>
</reference>
<dbReference type="GO" id="GO:0046081">
    <property type="term" value="P:dUTP catabolic process"/>
    <property type="evidence" value="ECO:0007669"/>
    <property type="project" value="TreeGrafter"/>
</dbReference>
<comment type="caution">
    <text evidence="3">The sequence shown here is derived from an EMBL/GenBank/DDBJ whole genome shotgun (WGS) entry which is preliminary data.</text>
</comment>
<dbReference type="GO" id="GO:0006203">
    <property type="term" value="P:dGTP catabolic process"/>
    <property type="evidence" value="ECO:0007669"/>
    <property type="project" value="TreeGrafter"/>
</dbReference>
<dbReference type="GO" id="GO:0046076">
    <property type="term" value="P:dTTP catabolic process"/>
    <property type="evidence" value="ECO:0007669"/>
    <property type="project" value="TreeGrafter"/>
</dbReference>
<dbReference type="InterPro" id="IPR000878">
    <property type="entry name" value="4pyrrol_Mease"/>
</dbReference>
<organism evidence="3 4">
    <name type="scientific">Alkalibacterium olivapovliticus</name>
    <dbReference type="NCBI Taxonomy" id="99907"/>
    <lineage>
        <taxon>Bacteria</taxon>
        <taxon>Bacillati</taxon>
        <taxon>Bacillota</taxon>
        <taxon>Bacilli</taxon>
        <taxon>Lactobacillales</taxon>
        <taxon>Carnobacteriaceae</taxon>
        <taxon>Alkalibacterium</taxon>
    </lineage>
</organism>
<keyword evidence="3" id="KW-0808">Transferase</keyword>
<dbReference type="Pfam" id="PF00590">
    <property type="entry name" value="TP_methylase"/>
    <property type="match status" value="1"/>
</dbReference>
<dbReference type="InterPro" id="IPR004518">
    <property type="entry name" value="MazG-like_dom"/>
</dbReference>
<dbReference type="InterPro" id="IPR035013">
    <property type="entry name" value="YabN_N"/>
</dbReference>
<dbReference type="CDD" id="cd11723">
    <property type="entry name" value="YabN_N_like"/>
    <property type="match status" value="1"/>
</dbReference>
<dbReference type="GO" id="GO:0047429">
    <property type="term" value="F:nucleoside triphosphate diphosphatase activity"/>
    <property type="evidence" value="ECO:0007669"/>
    <property type="project" value="TreeGrafter"/>
</dbReference>
<dbReference type="PANTHER" id="PTHR30522">
    <property type="entry name" value="NUCLEOSIDE TRIPHOSPHATE PYROPHOSPHOHYDROLASE"/>
    <property type="match status" value="1"/>
</dbReference>
<dbReference type="GO" id="GO:0046052">
    <property type="term" value="P:UTP catabolic process"/>
    <property type="evidence" value="ECO:0007669"/>
    <property type="project" value="TreeGrafter"/>
</dbReference>
<dbReference type="Gene3D" id="1.10.287.1080">
    <property type="entry name" value="MazG-like"/>
    <property type="match status" value="1"/>
</dbReference>
<keyword evidence="3" id="KW-0489">Methyltransferase</keyword>
<name>A0A2T0WAJ4_9LACT</name>
<evidence type="ECO:0000313" key="3">
    <source>
        <dbReference type="EMBL" id="PRY83735.1"/>
    </source>
</evidence>
<dbReference type="GO" id="GO:0046047">
    <property type="term" value="P:TTP catabolic process"/>
    <property type="evidence" value="ECO:0007669"/>
    <property type="project" value="TreeGrafter"/>
</dbReference>
<dbReference type="Proteomes" id="UP000238205">
    <property type="component" value="Unassembled WGS sequence"/>
</dbReference>
<evidence type="ECO:0000313" key="4">
    <source>
        <dbReference type="Proteomes" id="UP000238205"/>
    </source>
</evidence>
<dbReference type="CDD" id="cd11528">
    <property type="entry name" value="NTP-PPase_MazG_Nterm"/>
    <property type="match status" value="1"/>
</dbReference>
<dbReference type="PANTHER" id="PTHR30522:SF0">
    <property type="entry name" value="NUCLEOSIDE TRIPHOSPHATE PYROPHOSPHOHYDROLASE"/>
    <property type="match status" value="1"/>
</dbReference>
<dbReference type="AlphaFoldDB" id="A0A2T0WAJ4"/>
<accession>A0A2T0WAJ4</accession>
<dbReference type="GO" id="GO:0008168">
    <property type="term" value="F:methyltransferase activity"/>
    <property type="evidence" value="ECO:0007669"/>
    <property type="project" value="UniProtKB-KW"/>
</dbReference>
<sequence>MHKITLIGLGHKDKNDLPLNQYMLLKKAEYLIVNTTDHPVLESLLAEGRSFDVLNDFSELPADVSKLAAVLIEKVNQGPVTYAVPGFISTEDDLLVELKTCYGHVEVIQGKSFLEALVSAVNVDPLEGIQLINAGSLQQDSIQTGQPVFVTQLNGAVAMTEVKSVLMTKYPADHTITVINSPGNQDEKVSYIPLNELDQASEDGEIASTSLFCPPLSLDEQVTSLSTLQHYIDQVTAPEGDVWINEQTPRSLIRYLKEETGELIEAIEKEDTANWKEELGDVLVQILYQTSAAEKEGLFSFEDVLTTVNRKIRRRHPHVFDGVEANTPEEVDAIWQKIKREEKRMKDET</sequence>
<dbReference type="SUPFAM" id="SSF53790">
    <property type="entry name" value="Tetrapyrrole methylase"/>
    <property type="match status" value="1"/>
</dbReference>
<gene>
    <name evidence="3" type="ORF">CLV38_103159</name>
</gene>
<dbReference type="Pfam" id="PF03819">
    <property type="entry name" value="MazG"/>
    <property type="match status" value="1"/>
</dbReference>
<dbReference type="InterPro" id="IPR035996">
    <property type="entry name" value="4pyrrol_Methylase_sf"/>
</dbReference>
<keyword evidence="4" id="KW-1185">Reference proteome</keyword>
<feature type="domain" description="NTP pyrophosphohydrolase MazG-like" evidence="2">
    <location>
        <begin position="247"/>
        <end position="320"/>
    </location>
</feature>
<feature type="domain" description="Tetrapyrrole methylase" evidence="1">
    <location>
        <begin position="3"/>
        <end position="197"/>
    </location>
</feature>
<evidence type="ECO:0000259" key="1">
    <source>
        <dbReference type="Pfam" id="PF00590"/>
    </source>
</evidence>
<dbReference type="OrthoDB" id="9808939at2"/>
<dbReference type="InterPro" id="IPR011551">
    <property type="entry name" value="NTP_PyrPHydrolase_MazG"/>
</dbReference>
<dbReference type="GO" id="GO:0046061">
    <property type="term" value="P:dATP catabolic process"/>
    <property type="evidence" value="ECO:0007669"/>
    <property type="project" value="TreeGrafter"/>
</dbReference>